<dbReference type="InterPro" id="IPR013087">
    <property type="entry name" value="Znf_C2H2_type"/>
</dbReference>
<dbReference type="PROSITE" id="PS50088">
    <property type="entry name" value="ANK_REPEAT"/>
    <property type="match status" value="1"/>
</dbReference>
<protein>
    <recommendedName>
        <fullName evidence="13">VLRF1 domain-containing protein</fullName>
    </recommendedName>
</protein>
<keyword evidence="4 11" id="KW-0540">Nuclease</keyword>
<dbReference type="EMBL" id="CP136891">
    <property type="protein sequence ID" value="WOK99017.1"/>
    <property type="molecule type" value="Genomic_DNA"/>
</dbReference>
<feature type="active site" evidence="11">
    <location>
        <position position="259"/>
    </location>
</feature>
<dbReference type="PROSITE" id="PS50297">
    <property type="entry name" value="ANK_REP_REGION"/>
    <property type="match status" value="1"/>
</dbReference>
<dbReference type="PANTHER" id="PTHR16036">
    <property type="entry name" value="ANKYRIN REPEAT AND ZINC FINGER DOMAIN-CONTAINING PROTEIN 1"/>
    <property type="match status" value="1"/>
</dbReference>
<feature type="compositionally biased region" description="Basic residues" evidence="12">
    <location>
        <begin position="513"/>
        <end position="529"/>
    </location>
</feature>
<dbReference type="GO" id="GO:0036503">
    <property type="term" value="P:ERAD pathway"/>
    <property type="evidence" value="ECO:0007669"/>
    <property type="project" value="TreeGrafter"/>
</dbReference>
<keyword evidence="8 10" id="KW-0040">ANK repeat</keyword>
<dbReference type="Gene3D" id="3.40.640.10">
    <property type="entry name" value="Type I PLP-dependent aspartate aminotransferase-like (Major domain)"/>
    <property type="match status" value="1"/>
</dbReference>
<dbReference type="SUPFAM" id="SSF48403">
    <property type="entry name" value="Ankyrin repeat"/>
    <property type="match status" value="1"/>
</dbReference>
<name>A0AAQ3K1P2_9LILI</name>
<comment type="domain">
    <text evidence="11">The VLRF1 domain mediates binding to the 60S ribosomal subunit.</text>
</comment>
<dbReference type="InterPro" id="IPR047139">
    <property type="entry name" value="ANKZ1/VMS1"/>
</dbReference>
<feature type="region of interest" description="Disordered" evidence="12">
    <location>
        <begin position="39"/>
        <end position="68"/>
    </location>
</feature>
<dbReference type="InterPro" id="IPR015424">
    <property type="entry name" value="PyrdxlP-dep_Trfase"/>
</dbReference>
<evidence type="ECO:0000313" key="14">
    <source>
        <dbReference type="EMBL" id="WOK99017.1"/>
    </source>
</evidence>
<dbReference type="InterPro" id="IPR041175">
    <property type="entry name" value="VLRF1/Vms1"/>
</dbReference>
<keyword evidence="7 11" id="KW-0378">Hydrolase</keyword>
<evidence type="ECO:0000256" key="4">
    <source>
        <dbReference type="ARBA" id="ARBA00022722"/>
    </source>
</evidence>
<dbReference type="GO" id="GO:0004519">
    <property type="term" value="F:endonuclease activity"/>
    <property type="evidence" value="ECO:0007669"/>
    <property type="project" value="UniProtKB-KW"/>
</dbReference>
<dbReference type="InterPro" id="IPR002110">
    <property type="entry name" value="Ankyrin_rpt"/>
</dbReference>
<dbReference type="CDD" id="cd00609">
    <property type="entry name" value="AAT_like"/>
    <property type="match status" value="1"/>
</dbReference>
<dbReference type="Pfam" id="PF00155">
    <property type="entry name" value="Aminotran_1_2"/>
    <property type="match status" value="1"/>
</dbReference>
<feature type="compositionally biased region" description="Basic and acidic residues" evidence="12">
    <location>
        <begin position="566"/>
        <end position="589"/>
    </location>
</feature>
<reference evidence="14 15" key="1">
    <citation type="submission" date="2023-10" db="EMBL/GenBank/DDBJ databases">
        <title>Chromosome-scale genome assembly provides insights into flower coloration mechanisms of Canna indica.</title>
        <authorList>
            <person name="Li C."/>
        </authorList>
    </citation>
    <scope>NUCLEOTIDE SEQUENCE [LARGE SCALE GENOMIC DNA]</scope>
    <source>
        <tissue evidence="14">Flower</tissue>
    </source>
</reference>
<organism evidence="14 15">
    <name type="scientific">Canna indica</name>
    <name type="common">Indian-shot</name>
    <dbReference type="NCBI Taxonomy" id="4628"/>
    <lineage>
        <taxon>Eukaryota</taxon>
        <taxon>Viridiplantae</taxon>
        <taxon>Streptophyta</taxon>
        <taxon>Embryophyta</taxon>
        <taxon>Tracheophyta</taxon>
        <taxon>Spermatophyta</taxon>
        <taxon>Magnoliopsida</taxon>
        <taxon>Liliopsida</taxon>
        <taxon>Zingiberales</taxon>
        <taxon>Cannaceae</taxon>
        <taxon>Canna</taxon>
    </lineage>
</organism>
<feature type="region of interest" description="Disordered" evidence="12">
    <location>
        <begin position="504"/>
        <end position="589"/>
    </location>
</feature>
<comment type="similarity">
    <text evidence="2 11">Belongs to the ANKZF1/VMS1 family.</text>
</comment>
<dbReference type="Gene3D" id="1.25.40.20">
    <property type="entry name" value="Ankyrin repeat-containing domain"/>
    <property type="match status" value="1"/>
</dbReference>
<dbReference type="PROSITE" id="PS00028">
    <property type="entry name" value="ZINC_FINGER_C2H2_1"/>
    <property type="match status" value="1"/>
</dbReference>
<dbReference type="AlphaFoldDB" id="A0AAQ3K1P2"/>
<dbReference type="InterPro" id="IPR015422">
    <property type="entry name" value="PyrdxlP-dep_Trfase_small"/>
</dbReference>
<evidence type="ECO:0000256" key="12">
    <source>
        <dbReference type="SAM" id="MobiDB-lite"/>
    </source>
</evidence>
<keyword evidence="6 11" id="KW-0255">Endonuclease</keyword>
<proteinExistence type="inferred from homology"/>
<dbReference type="Proteomes" id="UP001327560">
    <property type="component" value="Chromosome 2"/>
</dbReference>
<dbReference type="InterPro" id="IPR004839">
    <property type="entry name" value="Aminotransferase_I/II_large"/>
</dbReference>
<evidence type="ECO:0000256" key="3">
    <source>
        <dbReference type="ARBA" id="ARBA00022490"/>
    </source>
</evidence>
<evidence type="ECO:0000256" key="5">
    <source>
        <dbReference type="ARBA" id="ARBA00022737"/>
    </source>
</evidence>
<keyword evidence="3 11" id="KW-0963">Cytoplasm</keyword>
<dbReference type="SUPFAM" id="SSF53383">
    <property type="entry name" value="PLP-dependent transferases"/>
    <property type="match status" value="1"/>
</dbReference>
<dbReference type="GO" id="GO:0005737">
    <property type="term" value="C:cytoplasm"/>
    <property type="evidence" value="ECO:0007669"/>
    <property type="project" value="UniProtKB-SubCell"/>
</dbReference>
<evidence type="ECO:0000256" key="10">
    <source>
        <dbReference type="PROSITE-ProRule" id="PRU00023"/>
    </source>
</evidence>
<dbReference type="PROSITE" id="PS52044">
    <property type="entry name" value="VLRF1"/>
    <property type="match status" value="1"/>
</dbReference>
<keyword evidence="9" id="KW-0175">Coiled coil</keyword>
<dbReference type="InterPro" id="IPR036770">
    <property type="entry name" value="Ankyrin_rpt-contain_sf"/>
</dbReference>
<comment type="subcellular location">
    <subcellularLocation>
        <location evidence="1">Cytoplasm</location>
    </subcellularLocation>
</comment>
<evidence type="ECO:0000259" key="13">
    <source>
        <dbReference type="PROSITE" id="PS52044"/>
    </source>
</evidence>
<sequence>MAATNVKSRAERKPRSVFDLPHDFFDSCRLLQGCRPHQSEALRPAPSPTPATAEAASDSQRAGANSSSRWTCNTCKAEFDSLQDQRSHFKSDLHRLNVKLRIAGKNIIKEDDFDNVGGDPLFEDLDISSISGSEDELENDPIHQSSLLRKGDKQKICFHLQSGDIVSLWRCLLMDENEDISFENSKSSQMINGDTYLEESELINRLKSLVCEPRDKSHLRIILLASGGHFAGCVFDGNTVIAHKTFHRYVVRAKAGKSQSAKDATGKVAHSAGSALRRYNEAALKKEVQELLVSWKPFIDSSSCIFIYAPSRNYQIIFDGEKPLLNSQDCIIRHVPLTVRRPTFKEAKRIYGHLTNMAYVDENAIQEDKPSYVVCEENSFFQYDDATFCGHLDTKECSSESVSRELQGLSITSEAINISSSRDETTPLHEAAKSGDVQRTLELLEQGLDPCVKDDRGRTPYMLASEKEVRNTFRRFMASNPDKWDWHAANVPSALTKEMEEAQTAKQAEKDAKRKAKAKELKKLRKAKERAKTQAALSESTSAVVSQSQGASASVHKQQPQSKEPILSREEEQKRTLAAEREKRAAAAERRISTLNARLASTSVEPPSSPELKSGATGPICSCCHASLEGKVPFHSGVFLSYADLKAVAGFMGQVMQGSVLFDPSQIILTSGAISAIEILSFCLADHGNAFLVPSPYYPGYDRNIKWRAGIEIIPVPCRSTDNFNLSIDALERAYNQAKKRGVKVRAILFSNPSNPVGNVLQSKTLHNLLDFATDKNIHIIADEVFAGSTHGNEKFVSMAEVVNADEYDRSRVHIVYSLSKDLSIPGFRTGLIYSFNEHVLIAASKLARFSSVSVPTQRLLISMLSDSKFTKEYIKVNKTRLQVMYALFVDGLNQLGIKCIKSNSGFYCWADMSKFLKSYSEKGEYELWKEMLNLAKINLTPGTACHCIEPGWFRLCFTTLTEKDVPVVMERIKRVIVSH</sequence>
<dbReference type="GO" id="GO:0016787">
    <property type="term" value="F:hydrolase activity"/>
    <property type="evidence" value="ECO:0007669"/>
    <property type="project" value="UniProtKB-KW"/>
</dbReference>
<dbReference type="Pfam" id="PF18826">
    <property type="entry name" value="bVLRF1"/>
    <property type="match status" value="1"/>
</dbReference>
<keyword evidence="15" id="KW-1185">Reference proteome</keyword>
<evidence type="ECO:0000256" key="6">
    <source>
        <dbReference type="ARBA" id="ARBA00022759"/>
    </source>
</evidence>
<keyword evidence="5" id="KW-0677">Repeat</keyword>
<evidence type="ECO:0000256" key="2">
    <source>
        <dbReference type="ARBA" id="ARBA00009262"/>
    </source>
</evidence>
<evidence type="ECO:0000313" key="15">
    <source>
        <dbReference type="Proteomes" id="UP001327560"/>
    </source>
</evidence>
<feature type="compositionally biased region" description="Polar residues" evidence="12">
    <location>
        <begin position="58"/>
        <end position="68"/>
    </location>
</feature>
<evidence type="ECO:0000256" key="1">
    <source>
        <dbReference type="ARBA" id="ARBA00004496"/>
    </source>
</evidence>
<dbReference type="PANTHER" id="PTHR16036:SF2">
    <property type="entry name" value="TRNA ENDONUCLEASE ANKZF1"/>
    <property type="match status" value="1"/>
</dbReference>
<evidence type="ECO:0000256" key="8">
    <source>
        <dbReference type="ARBA" id="ARBA00023043"/>
    </source>
</evidence>
<feature type="repeat" description="ANK" evidence="10">
    <location>
        <begin position="423"/>
        <end position="455"/>
    </location>
</feature>
<dbReference type="GO" id="GO:0030170">
    <property type="term" value="F:pyridoxal phosphate binding"/>
    <property type="evidence" value="ECO:0007669"/>
    <property type="project" value="InterPro"/>
</dbReference>
<gene>
    <name evidence="14" type="ORF">Cni_G07729</name>
</gene>
<evidence type="ECO:0000256" key="11">
    <source>
        <dbReference type="PROSITE-ProRule" id="PRU01389"/>
    </source>
</evidence>
<dbReference type="InterPro" id="IPR015421">
    <property type="entry name" value="PyrdxlP-dep_Trfase_major"/>
</dbReference>
<evidence type="ECO:0000256" key="7">
    <source>
        <dbReference type="ARBA" id="ARBA00022801"/>
    </source>
</evidence>
<accession>A0AAQ3K1P2</accession>
<evidence type="ECO:0000256" key="9">
    <source>
        <dbReference type="ARBA" id="ARBA00023054"/>
    </source>
</evidence>
<dbReference type="Gene3D" id="3.90.1150.10">
    <property type="entry name" value="Aspartate Aminotransferase, domain 1"/>
    <property type="match status" value="1"/>
</dbReference>
<feature type="compositionally biased region" description="Low complexity" evidence="12">
    <location>
        <begin position="540"/>
        <end position="555"/>
    </location>
</feature>
<dbReference type="PRINTS" id="PR00753">
    <property type="entry name" value="ACCSYNTHASE"/>
</dbReference>
<feature type="domain" description="VLRF1" evidence="13">
    <location>
        <begin position="216"/>
        <end position="357"/>
    </location>
</feature>